<keyword evidence="1" id="KW-1185">Reference proteome</keyword>
<accession>A0A915K3T4</accession>
<dbReference type="WBParaSite" id="nRc.2.0.1.t33366-RA">
    <property type="protein sequence ID" value="nRc.2.0.1.t33366-RA"/>
    <property type="gene ID" value="nRc.2.0.1.g33366"/>
</dbReference>
<dbReference type="Proteomes" id="UP000887565">
    <property type="component" value="Unplaced"/>
</dbReference>
<sequence length="119" mass="13862">MFSRHLSMQPRGCENLLLQHQLSHSNEPIEPYQLVYVEHQDHCYCRQFQTSYRRPTLTRTFCPQISSVFEPRIFFTICLLSNSTIAQVDFGSFVVRLTTLEKFVVKKSSISARESRSVG</sequence>
<dbReference type="AlphaFoldDB" id="A0A915K3T4"/>
<name>A0A915K3T4_ROMCU</name>
<protein>
    <submittedName>
        <fullName evidence="2">Uncharacterized protein</fullName>
    </submittedName>
</protein>
<reference evidence="2" key="1">
    <citation type="submission" date="2022-11" db="UniProtKB">
        <authorList>
            <consortium name="WormBaseParasite"/>
        </authorList>
    </citation>
    <scope>IDENTIFICATION</scope>
</reference>
<proteinExistence type="predicted"/>
<evidence type="ECO:0000313" key="1">
    <source>
        <dbReference type="Proteomes" id="UP000887565"/>
    </source>
</evidence>
<organism evidence="1 2">
    <name type="scientific">Romanomermis culicivorax</name>
    <name type="common">Nematode worm</name>
    <dbReference type="NCBI Taxonomy" id="13658"/>
    <lineage>
        <taxon>Eukaryota</taxon>
        <taxon>Metazoa</taxon>
        <taxon>Ecdysozoa</taxon>
        <taxon>Nematoda</taxon>
        <taxon>Enoplea</taxon>
        <taxon>Dorylaimia</taxon>
        <taxon>Mermithida</taxon>
        <taxon>Mermithoidea</taxon>
        <taxon>Mermithidae</taxon>
        <taxon>Romanomermis</taxon>
    </lineage>
</organism>
<evidence type="ECO:0000313" key="2">
    <source>
        <dbReference type="WBParaSite" id="nRc.2.0.1.t33366-RA"/>
    </source>
</evidence>